<keyword evidence="4" id="KW-0436">Ligase</keyword>
<evidence type="ECO:0000256" key="5">
    <source>
        <dbReference type="ARBA" id="ARBA00022741"/>
    </source>
</evidence>
<evidence type="ECO:0000256" key="8">
    <source>
        <dbReference type="ARBA" id="ARBA00034219"/>
    </source>
</evidence>
<dbReference type="FunFam" id="3.30.300.30:FF:000007">
    <property type="entry name" value="4-coumarate--CoA ligase 2"/>
    <property type="match status" value="1"/>
</dbReference>
<organism evidence="13 14">
    <name type="scientific">Aegilops tauschii subsp. strangulata</name>
    <name type="common">Goatgrass</name>
    <dbReference type="NCBI Taxonomy" id="200361"/>
    <lineage>
        <taxon>Eukaryota</taxon>
        <taxon>Viridiplantae</taxon>
        <taxon>Streptophyta</taxon>
        <taxon>Embryophyta</taxon>
        <taxon>Tracheophyta</taxon>
        <taxon>Spermatophyta</taxon>
        <taxon>Magnoliopsida</taxon>
        <taxon>Liliopsida</taxon>
        <taxon>Poales</taxon>
        <taxon>Poaceae</taxon>
        <taxon>BOP clade</taxon>
        <taxon>Pooideae</taxon>
        <taxon>Triticodae</taxon>
        <taxon>Triticeae</taxon>
        <taxon>Triticinae</taxon>
        <taxon>Aegilops</taxon>
    </lineage>
</organism>
<evidence type="ECO:0000256" key="10">
    <source>
        <dbReference type="ARBA" id="ARBA00034252"/>
    </source>
</evidence>
<sequence length="571" mass="60391">MSSTHGHGHGGSSGAGYCATTKSFVSLRPPLPAAEVPLTFPALVLSLLPSPLPTQPALLDAATGEAISYPAFLSQVRALVGALRSRLVPLGRGDVAFVLAPARLDVPVLHLALLAVGVVVSPANPALTAGEVSRLVSLSGASVAFAVSSTAAKLPAGLPTVLLDSTHFRSLLHLHNGRDEKEPAPLELDSTGVVCQSATATIHYSSGTTGPVKAVAVPHRSLIAQALGFHALHLHVKSRKVKERTLMGAPMFHAMGFFFALNGLARGLTTVVMTDTGTGTGLRGMLGAAERWEVTEIMASPPVVLGITKHPRRLTSLLRVICGGAPLPGSVAEQFRRRFPHVDLCVGYGSTETGGISLMSNQEECSRVGSAGRIYHNVEVRIVDIVTGEPLSVGQKGELCVRGPSIMTGDPTNIFLQCTSPSLGSFRCTEITYGSIFYVGAGYVGDNEANAAAFDSEGWLRTGDFCYIDEDGFVFIVDRLKEFIKYKAYQVAPAELELILQSLPEIADAAVMPYPHEEAGEIPMALVVRRPGSKVTEAQVMEHVAKQVAPYKKVRKVVFVDSIPKSPAGKI</sequence>
<dbReference type="InterPro" id="IPR025110">
    <property type="entry name" value="AMP-bd_C"/>
</dbReference>
<dbReference type="InterPro" id="IPR000873">
    <property type="entry name" value="AMP-dep_synth/lig_dom"/>
</dbReference>
<reference evidence="13" key="3">
    <citation type="journal article" date="2017" name="Nature">
        <title>Genome sequence of the progenitor of the wheat D genome Aegilops tauschii.</title>
        <authorList>
            <person name="Luo M.C."/>
            <person name="Gu Y.Q."/>
            <person name="Puiu D."/>
            <person name="Wang H."/>
            <person name="Twardziok S.O."/>
            <person name="Deal K.R."/>
            <person name="Huo N."/>
            <person name="Zhu T."/>
            <person name="Wang L."/>
            <person name="Wang Y."/>
            <person name="McGuire P.E."/>
            <person name="Liu S."/>
            <person name="Long H."/>
            <person name="Ramasamy R.K."/>
            <person name="Rodriguez J.C."/>
            <person name="Van S.L."/>
            <person name="Yuan L."/>
            <person name="Wang Z."/>
            <person name="Xia Z."/>
            <person name="Xiao L."/>
            <person name="Anderson O.D."/>
            <person name="Ouyang S."/>
            <person name="Liang Y."/>
            <person name="Zimin A.V."/>
            <person name="Pertea G."/>
            <person name="Qi P."/>
            <person name="Bennetzen J.L."/>
            <person name="Dai X."/>
            <person name="Dawson M.W."/>
            <person name="Muller H.G."/>
            <person name="Kugler K."/>
            <person name="Rivarola-Duarte L."/>
            <person name="Spannagl M."/>
            <person name="Mayer K.F.X."/>
            <person name="Lu F.H."/>
            <person name="Bevan M.W."/>
            <person name="Leroy P."/>
            <person name="Li P."/>
            <person name="You F.M."/>
            <person name="Sun Q."/>
            <person name="Liu Z."/>
            <person name="Lyons E."/>
            <person name="Wicker T."/>
            <person name="Salzberg S.L."/>
            <person name="Devos K.M."/>
            <person name="Dvorak J."/>
        </authorList>
    </citation>
    <scope>NUCLEOTIDE SEQUENCE [LARGE SCALE GENOMIC DNA]</scope>
    <source>
        <strain evidence="13">cv. AL8/78</strain>
    </source>
</reference>
<name>A0A453MMK5_AEGTS</name>
<comment type="catalytic activity">
    <reaction evidence="9">
        <text>(E)-4-coumaroyl-AMP + CoA = (E)-4-coumaroyl-CoA + AMP + H(+)</text>
        <dbReference type="Rhea" id="RHEA:72423"/>
        <dbReference type="ChEBI" id="CHEBI:15378"/>
        <dbReference type="ChEBI" id="CHEBI:57287"/>
        <dbReference type="ChEBI" id="CHEBI:85008"/>
        <dbReference type="ChEBI" id="CHEBI:192348"/>
        <dbReference type="ChEBI" id="CHEBI:456215"/>
    </reaction>
    <physiologicalReaction direction="left-to-right" evidence="9">
        <dbReference type="Rhea" id="RHEA:72424"/>
    </physiologicalReaction>
</comment>
<feature type="domain" description="AMP-binding enzyme C-terminal" evidence="12">
    <location>
        <begin position="495"/>
        <end position="570"/>
    </location>
</feature>
<dbReference type="InterPro" id="IPR020845">
    <property type="entry name" value="AMP-binding_CS"/>
</dbReference>
<dbReference type="PROSITE" id="PS00455">
    <property type="entry name" value="AMP_BINDING"/>
    <property type="match status" value="1"/>
</dbReference>
<evidence type="ECO:0000256" key="4">
    <source>
        <dbReference type="ARBA" id="ARBA00022598"/>
    </source>
</evidence>
<evidence type="ECO:0000259" key="12">
    <source>
        <dbReference type="Pfam" id="PF13193"/>
    </source>
</evidence>
<dbReference type="Gene3D" id="3.40.50.12780">
    <property type="entry name" value="N-terminal domain of ligase-like"/>
    <property type="match status" value="2"/>
</dbReference>
<keyword evidence="7" id="KW-0460">Magnesium</keyword>
<dbReference type="EnsemblPlants" id="AET5Gv21241300.1">
    <property type="protein sequence ID" value="AET5Gv21241300.1"/>
    <property type="gene ID" value="AET5Gv21241300"/>
</dbReference>
<dbReference type="GO" id="GO:0009698">
    <property type="term" value="P:phenylpropanoid metabolic process"/>
    <property type="evidence" value="ECO:0007669"/>
    <property type="project" value="UniProtKB-ARBA"/>
</dbReference>
<accession>A0A453MMK5</accession>
<protein>
    <recommendedName>
        <fullName evidence="3">4-coumarate--CoA ligase</fullName>
        <ecNumber evidence="3">6.2.1.12</ecNumber>
    </recommendedName>
</protein>
<evidence type="ECO:0000259" key="11">
    <source>
        <dbReference type="Pfam" id="PF00501"/>
    </source>
</evidence>
<dbReference type="PANTHER" id="PTHR24096">
    <property type="entry name" value="LONG-CHAIN-FATTY-ACID--COA LIGASE"/>
    <property type="match status" value="1"/>
</dbReference>
<evidence type="ECO:0000256" key="6">
    <source>
        <dbReference type="ARBA" id="ARBA00022840"/>
    </source>
</evidence>
<feature type="domain" description="AMP-dependent synthetase/ligase" evidence="11">
    <location>
        <begin position="53"/>
        <end position="409"/>
    </location>
</feature>
<proteinExistence type="inferred from homology"/>
<dbReference type="GO" id="GO:0005524">
    <property type="term" value="F:ATP binding"/>
    <property type="evidence" value="ECO:0007669"/>
    <property type="project" value="UniProtKB-KW"/>
</dbReference>
<dbReference type="Gramene" id="AET5Gv21241300.1">
    <property type="protein sequence ID" value="AET5Gv21241300.1"/>
    <property type="gene ID" value="AET5Gv21241300"/>
</dbReference>
<dbReference type="Proteomes" id="UP000015105">
    <property type="component" value="Chromosome 5D"/>
</dbReference>
<dbReference type="GO" id="GO:0016207">
    <property type="term" value="F:4-coumarate-CoA ligase activity"/>
    <property type="evidence" value="ECO:0007669"/>
    <property type="project" value="UniProtKB-EC"/>
</dbReference>
<evidence type="ECO:0000256" key="2">
    <source>
        <dbReference type="ARBA" id="ARBA00006432"/>
    </source>
</evidence>
<dbReference type="Pfam" id="PF13193">
    <property type="entry name" value="AMP-binding_C"/>
    <property type="match status" value="1"/>
</dbReference>
<reference evidence="13" key="4">
    <citation type="submission" date="2019-03" db="UniProtKB">
        <authorList>
            <consortium name="EnsemblPlants"/>
        </authorList>
    </citation>
    <scope>IDENTIFICATION</scope>
</reference>
<evidence type="ECO:0000256" key="7">
    <source>
        <dbReference type="ARBA" id="ARBA00022842"/>
    </source>
</evidence>
<dbReference type="GO" id="GO:0106290">
    <property type="term" value="F:trans-cinnamate-CoA ligase activity"/>
    <property type="evidence" value="ECO:0007669"/>
    <property type="project" value="UniProtKB-ARBA"/>
</dbReference>
<dbReference type="Pfam" id="PF00501">
    <property type="entry name" value="AMP-binding"/>
    <property type="match status" value="1"/>
</dbReference>
<evidence type="ECO:0000256" key="3">
    <source>
        <dbReference type="ARBA" id="ARBA00012959"/>
    </source>
</evidence>
<reference evidence="13" key="5">
    <citation type="journal article" date="2021" name="G3 (Bethesda)">
        <title>Aegilops tauschii genome assembly Aet v5.0 features greater sequence contiguity and improved annotation.</title>
        <authorList>
            <person name="Wang L."/>
            <person name="Zhu T."/>
            <person name="Rodriguez J.C."/>
            <person name="Deal K.R."/>
            <person name="Dubcovsky J."/>
            <person name="McGuire P.E."/>
            <person name="Lux T."/>
            <person name="Spannagl M."/>
            <person name="Mayer K.F.X."/>
            <person name="Baldrich P."/>
            <person name="Meyers B.C."/>
            <person name="Huo N."/>
            <person name="Gu Y.Q."/>
            <person name="Zhou H."/>
            <person name="Devos K.M."/>
            <person name="Bennetzen J.L."/>
            <person name="Unver T."/>
            <person name="Budak H."/>
            <person name="Gulick P.J."/>
            <person name="Galiba G."/>
            <person name="Kalapos B."/>
            <person name="Nelson D.R."/>
            <person name="Li P."/>
            <person name="You F.M."/>
            <person name="Luo M.C."/>
            <person name="Dvorak J."/>
        </authorList>
    </citation>
    <scope>NUCLEOTIDE SEQUENCE [LARGE SCALE GENOMIC DNA]</scope>
    <source>
        <strain evidence="13">cv. AL8/78</strain>
    </source>
</reference>
<keyword evidence="5" id="KW-0547">Nucleotide-binding</keyword>
<dbReference type="AlphaFoldDB" id="A0A453MMK5"/>
<keyword evidence="14" id="KW-1185">Reference proteome</keyword>
<dbReference type="SUPFAM" id="SSF56801">
    <property type="entry name" value="Acetyl-CoA synthetase-like"/>
    <property type="match status" value="2"/>
</dbReference>
<dbReference type="STRING" id="200361.A0A453MMK5"/>
<dbReference type="PANTHER" id="PTHR24096:SF419">
    <property type="entry name" value="4-COUMARATE--COA LIGASE"/>
    <property type="match status" value="1"/>
</dbReference>
<comment type="catalytic activity">
    <reaction evidence="10">
        <text>(E)-4-coumarate + ATP + CoA = (E)-4-coumaroyl-CoA + AMP + diphosphate</text>
        <dbReference type="Rhea" id="RHEA:19641"/>
        <dbReference type="ChEBI" id="CHEBI:12876"/>
        <dbReference type="ChEBI" id="CHEBI:30616"/>
        <dbReference type="ChEBI" id="CHEBI:33019"/>
        <dbReference type="ChEBI" id="CHEBI:57287"/>
        <dbReference type="ChEBI" id="CHEBI:85008"/>
        <dbReference type="ChEBI" id="CHEBI:456215"/>
        <dbReference type="EC" id="6.2.1.12"/>
    </reaction>
    <physiologicalReaction direction="left-to-right" evidence="10">
        <dbReference type="Rhea" id="RHEA:19642"/>
    </physiologicalReaction>
</comment>
<evidence type="ECO:0000256" key="9">
    <source>
        <dbReference type="ARBA" id="ARBA00034223"/>
    </source>
</evidence>
<keyword evidence="6" id="KW-0067">ATP-binding</keyword>
<reference evidence="14" key="2">
    <citation type="journal article" date="2017" name="Nat. Plants">
        <title>The Aegilops tauschii genome reveals multiple impacts of transposons.</title>
        <authorList>
            <person name="Zhao G."/>
            <person name="Zou C."/>
            <person name="Li K."/>
            <person name="Wang K."/>
            <person name="Li T."/>
            <person name="Gao L."/>
            <person name="Zhang X."/>
            <person name="Wang H."/>
            <person name="Yang Z."/>
            <person name="Liu X."/>
            <person name="Jiang W."/>
            <person name="Mao L."/>
            <person name="Kong X."/>
            <person name="Jiao Y."/>
            <person name="Jia J."/>
        </authorList>
    </citation>
    <scope>NUCLEOTIDE SEQUENCE [LARGE SCALE GENOMIC DNA]</scope>
    <source>
        <strain evidence="14">cv. AL8/78</strain>
    </source>
</reference>
<evidence type="ECO:0000256" key="1">
    <source>
        <dbReference type="ARBA" id="ARBA00001946"/>
    </source>
</evidence>
<evidence type="ECO:0000313" key="13">
    <source>
        <dbReference type="EnsemblPlants" id="AET5Gv21241300.1"/>
    </source>
</evidence>
<evidence type="ECO:0000313" key="14">
    <source>
        <dbReference type="Proteomes" id="UP000015105"/>
    </source>
</evidence>
<dbReference type="EC" id="6.2.1.12" evidence="3"/>
<comment type="catalytic activity">
    <reaction evidence="8">
        <text>(E)-4-coumarate + ATP + H(+) = (E)-4-coumaroyl-AMP + diphosphate</text>
        <dbReference type="Rhea" id="RHEA:72419"/>
        <dbReference type="ChEBI" id="CHEBI:12876"/>
        <dbReference type="ChEBI" id="CHEBI:15378"/>
        <dbReference type="ChEBI" id="CHEBI:30616"/>
        <dbReference type="ChEBI" id="CHEBI:33019"/>
        <dbReference type="ChEBI" id="CHEBI:192348"/>
    </reaction>
    <physiologicalReaction direction="left-to-right" evidence="8">
        <dbReference type="Rhea" id="RHEA:72420"/>
    </physiologicalReaction>
</comment>
<dbReference type="Gene3D" id="3.30.300.30">
    <property type="match status" value="1"/>
</dbReference>
<comment type="similarity">
    <text evidence="2">Belongs to the ATP-dependent AMP-binding enzyme family.</text>
</comment>
<comment type="cofactor">
    <cofactor evidence="1">
        <name>Mg(2+)</name>
        <dbReference type="ChEBI" id="CHEBI:18420"/>
    </cofactor>
</comment>
<dbReference type="InterPro" id="IPR042099">
    <property type="entry name" value="ANL_N_sf"/>
</dbReference>
<reference evidence="14" key="1">
    <citation type="journal article" date="2014" name="Science">
        <title>Ancient hybridizations among the ancestral genomes of bread wheat.</title>
        <authorList>
            <consortium name="International Wheat Genome Sequencing Consortium,"/>
            <person name="Marcussen T."/>
            <person name="Sandve S.R."/>
            <person name="Heier L."/>
            <person name="Spannagl M."/>
            <person name="Pfeifer M."/>
            <person name="Jakobsen K.S."/>
            <person name="Wulff B.B."/>
            <person name="Steuernagel B."/>
            <person name="Mayer K.F."/>
            <person name="Olsen O.A."/>
        </authorList>
    </citation>
    <scope>NUCLEOTIDE SEQUENCE [LARGE SCALE GENOMIC DNA]</scope>
    <source>
        <strain evidence="14">cv. AL8/78</strain>
    </source>
</reference>
<dbReference type="InterPro" id="IPR045851">
    <property type="entry name" value="AMP-bd_C_sf"/>
</dbReference>